<dbReference type="GO" id="GO:0004527">
    <property type="term" value="F:exonuclease activity"/>
    <property type="evidence" value="ECO:0007669"/>
    <property type="project" value="UniProtKB-KW"/>
</dbReference>
<dbReference type="InterPro" id="IPR006054">
    <property type="entry name" value="DnaQ"/>
</dbReference>
<protein>
    <submittedName>
        <fullName evidence="3">DNA polymerase III epsilon subunit</fullName>
        <ecNumber evidence="3">2.7.7.7</ecNumber>
    </submittedName>
</protein>
<dbReference type="Gene3D" id="3.30.420.10">
    <property type="entry name" value="Ribonuclease H-like superfamily/Ribonuclease H"/>
    <property type="match status" value="1"/>
</dbReference>
<dbReference type="GO" id="GO:0006289">
    <property type="term" value="P:nucleotide-excision repair"/>
    <property type="evidence" value="ECO:0007669"/>
    <property type="project" value="InterPro"/>
</dbReference>
<dbReference type="Proteomes" id="UP000188342">
    <property type="component" value="Unassembled WGS sequence"/>
</dbReference>
<dbReference type="STRING" id="1255658.FM114_16070"/>
<dbReference type="Pfam" id="PF00929">
    <property type="entry name" value="RNase_T"/>
    <property type="match status" value="1"/>
</dbReference>
<reference evidence="3 4" key="1">
    <citation type="submission" date="2017-02" db="EMBL/GenBank/DDBJ databases">
        <authorList>
            <person name="Peterson S.W."/>
        </authorList>
    </citation>
    <scope>NUCLEOTIDE SEQUENCE [LARGE SCALE GENOMIC DNA]</scope>
    <source>
        <strain evidence="3 4">LSP_Lj1</strain>
    </source>
</reference>
<accession>A0A1R4KMK4</accession>
<dbReference type="GO" id="GO:0003677">
    <property type="term" value="F:DNA binding"/>
    <property type="evidence" value="ECO:0007669"/>
    <property type="project" value="InterPro"/>
</dbReference>
<dbReference type="PANTHER" id="PTHR30562:SF1">
    <property type="entry name" value="UVRABC SYSTEM PROTEIN C"/>
    <property type="match status" value="1"/>
</dbReference>
<sequence length="575" mass="63294">MTDAAYRASQPSFEDLGTPLPEVTFVVVDLETTGSGADSAITEIGAVKVRGGRILGEFQTLVNPGGHIPAMVAVLTGITDSMVLHQPRIGQVLPSFLEFSRGSVLVAHNAGFDIGFLKRACVDHDVDWPGNAVVDTVALARQVLLRDEVPNCKLGTLAAHFRAATTPDHRALSDARATVDVLHGLLERIGNLGVDSLEDLLEFTRRVSPQRRAKRVWAKDLPTSPGVYCFYADHMHDDGTTRREVLYVGKSKNIRTRVRTYFTASEKRGRMEEMVRVATGVEAHVCATPLEAEVRELRLIRSHAPRYNRRSRNQDRLLWVKLTQEAFPRLSVVRAVADDGCQYWGPFRNRQAADEAMLALYDAFPIRQCTKRLSARKPSQACALAEMSRCTAPCQLGEAAQAYPELVEQVRQALTHDVRPVLGRVGRRMGRLVTQERFEEAAVLSTRLEGYTRATVRGQRLGSVARCPQIVAALRADDGGWMIHVIRYGRLAAAAHSAPGEVPQRIARETVALAETVVPTRPGMPAATIEECELLASWLETPGVRLMEVDGEWSWPIHVGISLSQTQGEGGVQVV</sequence>
<keyword evidence="1" id="KW-0378">Hydrolase</keyword>
<dbReference type="InterPro" id="IPR000305">
    <property type="entry name" value="GIY-YIG_endonuc"/>
</dbReference>
<dbReference type="InterPro" id="IPR036397">
    <property type="entry name" value="RNaseH_sf"/>
</dbReference>
<dbReference type="FunFam" id="3.30.420.10:FF:000045">
    <property type="entry name" value="3'-5' exonuclease DinG"/>
    <property type="match status" value="1"/>
</dbReference>
<dbReference type="GO" id="GO:0009380">
    <property type="term" value="C:excinuclease repair complex"/>
    <property type="evidence" value="ECO:0007669"/>
    <property type="project" value="TreeGrafter"/>
</dbReference>
<dbReference type="NCBIfam" id="TIGR00573">
    <property type="entry name" value="dnaq"/>
    <property type="match status" value="1"/>
</dbReference>
<dbReference type="RefSeq" id="WP_094766150.1">
    <property type="nucleotide sequence ID" value="NZ_FUKQ01000063.1"/>
</dbReference>
<keyword evidence="1" id="KW-0269">Exonuclease</keyword>
<gene>
    <name evidence="3" type="ORF">FM114_16070</name>
</gene>
<dbReference type="GO" id="GO:0006260">
    <property type="term" value="P:DNA replication"/>
    <property type="evidence" value="ECO:0007669"/>
    <property type="project" value="InterPro"/>
</dbReference>
<evidence type="ECO:0000256" key="1">
    <source>
        <dbReference type="ARBA" id="ARBA00022839"/>
    </source>
</evidence>
<dbReference type="EC" id="2.7.7.7" evidence="3"/>
<dbReference type="InterPro" id="IPR050066">
    <property type="entry name" value="UvrABC_protein_C"/>
</dbReference>
<dbReference type="InterPro" id="IPR035901">
    <property type="entry name" value="GIY-YIG_endonuc_sf"/>
</dbReference>
<evidence type="ECO:0000313" key="4">
    <source>
        <dbReference type="Proteomes" id="UP000188342"/>
    </source>
</evidence>
<dbReference type="OrthoDB" id="9803913at2"/>
<dbReference type="SMART" id="SM00479">
    <property type="entry name" value="EXOIII"/>
    <property type="match status" value="1"/>
</dbReference>
<dbReference type="SUPFAM" id="SSF82771">
    <property type="entry name" value="GIY-YIG endonuclease"/>
    <property type="match status" value="1"/>
</dbReference>
<name>A0A1R4KMK4_9ACTN</name>
<dbReference type="NCBIfam" id="NF005907">
    <property type="entry name" value="PRK07883.1-5"/>
    <property type="match status" value="1"/>
</dbReference>
<dbReference type="SUPFAM" id="SSF53098">
    <property type="entry name" value="Ribonuclease H-like"/>
    <property type="match status" value="1"/>
</dbReference>
<dbReference type="InterPro" id="IPR012337">
    <property type="entry name" value="RNaseH-like_sf"/>
</dbReference>
<dbReference type="SMART" id="SM00465">
    <property type="entry name" value="GIYc"/>
    <property type="match status" value="1"/>
</dbReference>
<keyword evidence="1" id="KW-0540">Nuclease</keyword>
<dbReference type="EMBL" id="FUKQ01000063">
    <property type="protein sequence ID" value="SJN45528.1"/>
    <property type="molecule type" value="Genomic_DNA"/>
</dbReference>
<dbReference type="AlphaFoldDB" id="A0A1R4KMK4"/>
<proteinExistence type="predicted"/>
<evidence type="ECO:0000259" key="2">
    <source>
        <dbReference type="PROSITE" id="PS50164"/>
    </source>
</evidence>
<dbReference type="NCBIfam" id="NF005905">
    <property type="entry name" value="PRK07883.1-3"/>
    <property type="match status" value="1"/>
</dbReference>
<keyword evidence="3" id="KW-0548">Nucleotidyltransferase</keyword>
<dbReference type="Pfam" id="PF01541">
    <property type="entry name" value="GIY-YIG"/>
    <property type="match status" value="1"/>
</dbReference>
<dbReference type="PANTHER" id="PTHR30562">
    <property type="entry name" value="UVRC/OXIDOREDUCTASE"/>
    <property type="match status" value="1"/>
</dbReference>
<evidence type="ECO:0000313" key="3">
    <source>
        <dbReference type="EMBL" id="SJN45528.1"/>
    </source>
</evidence>
<dbReference type="InterPro" id="IPR013520">
    <property type="entry name" value="Ribonucl_H"/>
</dbReference>
<organism evidence="3 4">
    <name type="scientific">Luteococcus japonicus LSP_Lj1</name>
    <dbReference type="NCBI Taxonomy" id="1255658"/>
    <lineage>
        <taxon>Bacteria</taxon>
        <taxon>Bacillati</taxon>
        <taxon>Actinomycetota</taxon>
        <taxon>Actinomycetes</taxon>
        <taxon>Propionibacteriales</taxon>
        <taxon>Propionibacteriaceae</taxon>
        <taxon>Luteococcus</taxon>
    </lineage>
</organism>
<keyword evidence="3" id="KW-0808">Transferase</keyword>
<dbReference type="GO" id="GO:0003887">
    <property type="term" value="F:DNA-directed DNA polymerase activity"/>
    <property type="evidence" value="ECO:0007669"/>
    <property type="project" value="UniProtKB-EC"/>
</dbReference>
<dbReference type="CDD" id="cd06127">
    <property type="entry name" value="DEDDh"/>
    <property type="match status" value="1"/>
</dbReference>
<dbReference type="InterPro" id="IPR047296">
    <property type="entry name" value="GIY-YIG_UvrC_Cho"/>
</dbReference>
<dbReference type="CDD" id="cd10434">
    <property type="entry name" value="GIY-YIG_UvrC_Cho"/>
    <property type="match status" value="1"/>
</dbReference>
<feature type="domain" description="GIY-YIG" evidence="2">
    <location>
        <begin position="223"/>
        <end position="309"/>
    </location>
</feature>
<dbReference type="Gene3D" id="3.40.1440.10">
    <property type="entry name" value="GIY-YIG endonuclease"/>
    <property type="match status" value="1"/>
</dbReference>
<keyword evidence="4" id="KW-1185">Reference proteome</keyword>
<dbReference type="PROSITE" id="PS50164">
    <property type="entry name" value="GIY_YIG"/>
    <property type="match status" value="1"/>
</dbReference>